<comment type="caution">
    <text evidence="17">The sequence shown here is derived from an EMBL/GenBank/DDBJ whole genome shotgun (WGS) entry which is preliminary data.</text>
</comment>
<dbReference type="SUPFAM" id="SSF144206">
    <property type="entry name" value="NOB1 zinc finger-like"/>
    <property type="match status" value="1"/>
</dbReference>
<keyword evidence="5" id="KW-0540">Nuclease</keyword>
<keyword evidence="18" id="KW-1185">Reference proteome</keyword>
<evidence type="ECO:0000256" key="3">
    <source>
        <dbReference type="ARBA" id="ARBA00018439"/>
    </source>
</evidence>
<sequence length="436" mass="49259">MAAVKHVVVDSAGFIKNAPIREIGENIYTLHSVVNEIKDKTTRDRLQVLPYTIKFKEPSSEAILFVTEFSKKTGDYRSLSGVDIRLIALTYQLEKQYVGTDHIKKTPPLQAEWNMTKYNLEKPTDIAGFYLKSEDRKSRSRNSSECSKMDVIESNHTEKVLPVISETGDSPENNVKNIEPESHINNTTENISSEHNSVLPARYKSKGEGDVLRADDIEEGEESEEEEESDDDDDGGWITPSNIKEIREKMGDVNTEKANVPVGCITTDFAMQNVLIQMGLNVISVDGMIIKKAKNYVLRCFACMKITKILHKQFCPHCGNKTLKRLSMTVEEDGSIKYFYSARKLNCTKGMNKNLGMPRTGRHANNPILVEDQPVPQQHPTRRSQIKVDALNPDYVAGSSPFAMNDVTSRAAQLGINNKRMREFHQNGKRTFIRKK</sequence>
<dbReference type="InterPro" id="IPR017117">
    <property type="entry name" value="Nob1_euk"/>
</dbReference>
<feature type="compositionally biased region" description="Polar residues" evidence="14">
    <location>
        <begin position="167"/>
        <end position="176"/>
    </location>
</feature>
<feature type="binding site" evidence="13">
    <location>
        <position position="318"/>
    </location>
    <ligand>
        <name>Zn(2+)</name>
        <dbReference type="ChEBI" id="CHEBI:29105"/>
    </ligand>
</feature>
<evidence type="ECO:0000256" key="8">
    <source>
        <dbReference type="ARBA" id="ARBA00022801"/>
    </source>
</evidence>
<dbReference type="FunFam" id="3.40.50.1010:FF:000018">
    <property type="entry name" value="RNA-binding protein NOB1"/>
    <property type="match status" value="1"/>
</dbReference>
<keyword evidence="10 12" id="KW-0539">Nucleus</keyword>
<evidence type="ECO:0000256" key="10">
    <source>
        <dbReference type="ARBA" id="ARBA00023242"/>
    </source>
</evidence>
<reference evidence="17 18" key="1">
    <citation type="submission" date="2024-01" db="EMBL/GenBank/DDBJ databases">
        <title>The genome of the rayed Mediterranean limpet Patella caerulea (Linnaeus, 1758).</title>
        <authorList>
            <person name="Anh-Thu Weber A."/>
            <person name="Halstead-Nussloch G."/>
        </authorList>
    </citation>
    <scope>NUCLEOTIDE SEQUENCE [LARGE SCALE GENOMIC DNA]</scope>
    <source>
        <strain evidence="17">AATW-2023a</strain>
        <tissue evidence="17">Whole specimen</tissue>
    </source>
</reference>
<evidence type="ECO:0000256" key="6">
    <source>
        <dbReference type="ARBA" id="ARBA00022723"/>
    </source>
</evidence>
<evidence type="ECO:0000256" key="9">
    <source>
        <dbReference type="ARBA" id="ARBA00022833"/>
    </source>
</evidence>
<feature type="compositionally biased region" description="Acidic residues" evidence="14">
    <location>
        <begin position="216"/>
        <end position="235"/>
    </location>
</feature>
<dbReference type="PANTHER" id="PTHR12814">
    <property type="entry name" value="RNA-BINDING PROTEIN NOB1"/>
    <property type="match status" value="1"/>
</dbReference>
<feature type="compositionally biased region" description="Polar residues" evidence="14">
    <location>
        <begin position="183"/>
        <end position="196"/>
    </location>
</feature>
<dbReference type="EMBL" id="JAZGQO010000006">
    <property type="protein sequence ID" value="KAK6185464.1"/>
    <property type="molecule type" value="Genomic_DNA"/>
</dbReference>
<keyword evidence="6 12" id="KW-0479">Metal-binding</keyword>
<evidence type="ECO:0000256" key="12">
    <source>
        <dbReference type="PIRNR" id="PIRNR037125"/>
    </source>
</evidence>
<keyword evidence="9 12" id="KW-0862">Zinc</keyword>
<dbReference type="GO" id="GO:0008270">
    <property type="term" value="F:zinc ion binding"/>
    <property type="evidence" value="ECO:0007669"/>
    <property type="project" value="UniProtKB-KW"/>
</dbReference>
<dbReference type="InterPro" id="IPR014881">
    <property type="entry name" value="NOB1_Zn-bd"/>
</dbReference>
<protein>
    <recommendedName>
        <fullName evidence="3 12">RNA-binding protein NOB1</fullName>
    </recommendedName>
</protein>
<comment type="similarity">
    <text evidence="2 12">Belongs to the NOB1 family.</text>
</comment>
<comment type="function">
    <text evidence="11">May play a role in mRNA degradation. Endonuclease required for processing of 20S pre-rRNA precursor and biogenesis of 40S ribosomal subunits.</text>
</comment>
<evidence type="ECO:0000256" key="7">
    <source>
        <dbReference type="ARBA" id="ARBA00022771"/>
    </source>
</evidence>
<dbReference type="CDD" id="cd09876">
    <property type="entry name" value="PIN_Nob1-like"/>
    <property type="match status" value="1"/>
</dbReference>
<evidence type="ECO:0000256" key="2">
    <source>
        <dbReference type="ARBA" id="ARBA00005858"/>
    </source>
</evidence>
<feature type="region of interest" description="Disordered" evidence="14">
    <location>
        <begin position="157"/>
        <end position="239"/>
    </location>
</feature>
<evidence type="ECO:0000313" key="17">
    <source>
        <dbReference type="EMBL" id="KAK6185464.1"/>
    </source>
</evidence>
<evidence type="ECO:0000259" key="16">
    <source>
        <dbReference type="Pfam" id="PF17146"/>
    </source>
</evidence>
<dbReference type="GO" id="GO:0004521">
    <property type="term" value="F:RNA endonuclease activity"/>
    <property type="evidence" value="ECO:0007669"/>
    <property type="project" value="UniProtKB-UniRule"/>
</dbReference>
<evidence type="ECO:0000259" key="15">
    <source>
        <dbReference type="Pfam" id="PF08772"/>
    </source>
</evidence>
<evidence type="ECO:0000256" key="14">
    <source>
        <dbReference type="SAM" id="MobiDB-lite"/>
    </source>
</evidence>
<keyword evidence="7" id="KW-0863">Zinc-finger</keyword>
<dbReference type="GO" id="GO:0030490">
    <property type="term" value="P:maturation of SSU-rRNA"/>
    <property type="evidence" value="ECO:0007669"/>
    <property type="project" value="TreeGrafter"/>
</dbReference>
<feature type="domain" description="Nin one binding (NOB1) Zn-ribbon-like" evidence="15">
    <location>
        <begin position="290"/>
        <end position="361"/>
    </location>
</feature>
<gene>
    <name evidence="17" type="ORF">SNE40_007691</name>
</gene>
<feature type="binding site" evidence="13">
    <location>
        <position position="315"/>
    </location>
    <ligand>
        <name>Zn(2+)</name>
        <dbReference type="ChEBI" id="CHEBI:29105"/>
    </ligand>
</feature>
<keyword evidence="8" id="KW-0378">Hydrolase</keyword>
<dbReference type="Proteomes" id="UP001347796">
    <property type="component" value="Unassembled WGS sequence"/>
</dbReference>
<keyword evidence="4" id="KW-0597">Phosphoprotein</keyword>
<dbReference type="PIRSF" id="PIRSF037125">
    <property type="entry name" value="D-site_20S_pre-rRNA_nuclease"/>
    <property type="match status" value="1"/>
</dbReference>
<feature type="domain" description="Ribonuclease PIN" evidence="16">
    <location>
        <begin position="7"/>
        <end position="93"/>
    </location>
</feature>
<dbReference type="Gene3D" id="3.40.50.1010">
    <property type="entry name" value="5'-nuclease"/>
    <property type="match status" value="1"/>
</dbReference>
<dbReference type="AlphaFoldDB" id="A0AAN8K6I6"/>
<evidence type="ECO:0000256" key="4">
    <source>
        <dbReference type="ARBA" id="ARBA00022553"/>
    </source>
</evidence>
<evidence type="ECO:0000256" key="13">
    <source>
        <dbReference type="PIRSR" id="PIRSR037125-1"/>
    </source>
</evidence>
<evidence type="ECO:0000256" key="11">
    <source>
        <dbReference type="ARBA" id="ARBA00045628"/>
    </source>
</evidence>
<dbReference type="GO" id="GO:0016787">
    <property type="term" value="F:hydrolase activity"/>
    <property type="evidence" value="ECO:0007669"/>
    <property type="project" value="UniProtKB-KW"/>
</dbReference>
<feature type="binding site" evidence="13">
    <location>
        <position position="300"/>
    </location>
    <ligand>
        <name>Zn(2+)</name>
        <dbReference type="ChEBI" id="CHEBI:29105"/>
    </ligand>
</feature>
<evidence type="ECO:0000313" key="18">
    <source>
        <dbReference type="Proteomes" id="UP001347796"/>
    </source>
</evidence>
<feature type="binding site" evidence="13">
    <location>
        <position position="303"/>
    </location>
    <ligand>
        <name>Zn(2+)</name>
        <dbReference type="ChEBI" id="CHEBI:29105"/>
    </ligand>
</feature>
<dbReference type="InterPro" id="IPR039907">
    <property type="entry name" value="NOB1"/>
</dbReference>
<organism evidence="17 18">
    <name type="scientific">Patella caerulea</name>
    <name type="common">Rayed Mediterranean limpet</name>
    <dbReference type="NCBI Taxonomy" id="87958"/>
    <lineage>
        <taxon>Eukaryota</taxon>
        <taxon>Metazoa</taxon>
        <taxon>Spiralia</taxon>
        <taxon>Lophotrochozoa</taxon>
        <taxon>Mollusca</taxon>
        <taxon>Gastropoda</taxon>
        <taxon>Patellogastropoda</taxon>
        <taxon>Patelloidea</taxon>
        <taxon>Patellidae</taxon>
        <taxon>Patella</taxon>
    </lineage>
</organism>
<evidence type="ECO:0000256" key="5">
    <source>
        <dbReference type="ARBA" id="ARBA00022722"/>
    </source>
</evidence>
<dbReference type="GO" id="GO:0030688">
    <property type="term" value="C:preribosome, small subunit precursor"/>
    <property type="evidence" value="ECO:0007669"/>
    <property type="project" value="TreeGrafter"/>
</dbReference>
<name>A0AAN8K6I6_PATCE</name>
<evidence type="ECO:0000256" key="1">
    <source>
        <dbReference type="ARBA" id="ARBA00004123"/>
    </source>
</evidence>
<dbReference type="Pfam" id="PF08772">
    <property type="entry name" value="Zn_ribbon_NOB1"/>
    <property type="match status" value="1"/>
</dbReference>
<accession>A0AAN8K6I6</accession>
<dbReference type="Gene3D" id="6.20.210.10">
    <property type="entry name" value="Nin one binding (NOB1), Zn-ribbon-like"/>
    <property type="match status" value="1"/>
</dbReference>
<feature type="compositionally biased region" description="Basic and acidic residues" evidence="14">
    <location>
        <begin position="205"/>
        <end position="215"/>
    </location>
</feature>
<dbReference type="InterPro" id="IPR036283">
    <property type="entry name" value="NOB1_Zf-like_sf"/>
</dbReference>
<dbReference type="Pfam" id="PF17146">
    <property type="entry name" value="PIN_6"/>
    <property type="match status" value="1"/>
</dbReference>
<dbReference type="InterPro" id="IPR033411">
    <property type="entry name" value="Ribonuclease_PIN"/>
</dbReference>
<comment type="subcellular location">
    <subcellularLocation>
        <location evidence="1 12">Nucleus</location>
    </subcellularLocation>
</comment>
<dbReference type="GO" id="GO:0005634">
    <property type="term" value="C:nucleus"/>
    <property type="evidence" value="ECO:0007669"/>
    <property type="project" value="UniProtKB-SubCell"/>
</dbReference>
<proteinExistence type="inferred from homology"/>
<dbReference type="PANTHER" id="PTHR12814:SF2">
    <property type="entry name" value="RNA-BINDING PROTEIN NOB1"/>
    <property type="match status" value="1"/>
</dbReference>